<organism evidence="1 2">
    <name type="scientific">Eretmocerus hayati</name>
    <dbReference type="NCBI Taxonomy" id="131215"/>
    <lineage>
        <taxon>Eukaryota</taxon>
        <taxon>Metazoa</taxon>
        <taxon>Ecdysozoa</taxon>
        <taxon>Arthropoda</taxon>
        <taxon>Hexapoda</taxon>
        <taxon>Insecta</taxon>
        <taxon>Pterygota</taxon>
        <taxon>Neoptera</taxon>
        <taxon>Endopterygota</taxon>
        <taxon>Hymenoptera</taxon>
        <taxon>Apocrita</taxon>
        <taxon>Proctotrupomorpha</taxon>
        <taxon>Chalcidoidea</taxon>
        <taxon>Aphelinidae</taxon>
        <taxon>Aphelininae</taxon>
        <taxon>Eretmocerus</taxon>
    </lineage>
</organism>
<evidence type="ECO:0000313" key="1">
    <source>
        <dbReference type="EMBL" id="KAJ8669741.1"/>
    </source>
</evidence>
<sequence length="155" mass="18077">MSVATILVAANIFFNWLKGPIRKHVLKNRTFKLSNNLGFRANIMERPVPSQGHNVTKCVKYTPWLDFIKCFKSSKYLESRLFPNPPLESVQLKKIWDHRNSSRNRNINESLMANKKLSETLFCAIALKKKLYRLRKSKQEKLAKQVPEEEASNED</sequence>
<evidence type="ECO:0000313" key="2">
    <source>
        <dbReference type="Proteomes" id="UP001239111"/>
    </source>
</evidence>
<protein>
    <submittedName>
        <fullName evidence="1">Uncharacterized protein</fullName>
    </submittedName>
</protein>
<name>A0ACC2NF82_9HYME</name>
<keyword evidence="2" id="KW-1185">Reference proteome</keyword>
<accession>A0ACC2NF82</accession>
<dbReference type="EMBL" id="CM056743">
    <property type="protein sequence ID" value="KAJ8669741.1"/>
    <property type="molecule type" value="Genomic_DNA"/>
</dbReference>
<comment type="caution">
    <text evidence="1">The sequence shown here is derived from an EMBL/GenBank/DDBJ whole genome shotgun (WGS) entry which is preliminary data.</text>
</comment>
<dbReference type="Proteomes" id="UP001239111">
    <property type="component" value="Chromosome 3"/>
</dbReference>
<reference evidence="1" key="1">
    <citation type="submission" date="2023-04" db="EMBL/GenBank/DDBJ databases">
        <title>A chromosome-level genome assembly of the parasitoid wasp Eretmocerus hayati.</title>
        <authorList>
            <person name="Zhong Y."/>
            <person name="Liu S."/>
            <person name="Liu Y."/>
        </authorList>
    </citation>
    <scope>NUCLEOTIDE SEQUENCE</scope>
    <source>
        <strain evidence="1">ZJU_SS_LIU_2023</strain>
    </source>
</reference>
<proteinExistence type="predicted"/>
<gene>
    <name evidence="1" type="ORF">QAD02_001000</name>
</gene>